<protein>
    <submittedName>
        <fullName evidence="2">Uncharacterized protein</fullName>
    </submittedName>
</protein>
<gene>
    <name evidence="2" type="ORF">LY89DRAFT_761061</name>
</gene>
<proteinExistence type="predicted"/>
<evidence type="ECO:0000313" key="2">
    <source>
        <dbReference type="EMBL" id="KUJ10208.1"/>
    </source>
</evidence>
<keyword evidence="3" id="KW-1185">Reference proteome</keyword>
<sequence>MDNQDQKIKSLEDRVEILQQENAQLLDRLRTAPAHGLWQADKDVDYYRNRLQSINGKLGEWAREFATTKPAPWQGFSDYERWNFVNNQLSTVTRLVDGDVSNMLKTTEAVRYILESFATYHVCVKIFANPFFGSPDHRLQDAGELSWVYSVLLPKGKMAAHTWRSDTLRELSDPRSPKLSSEATDRLKQAAKNQTVLFLESSMRCLLHQSKMNEYTRRLREIFELAAETAHDIWRERVSIKCQTMADFDKLTGEEGKGDWWEDEAQKGERFAILLLRPELTIVDGAVVETPNDGKQEQEQIVIISDAETMYAKSG</sequence>
<dbReference type="RefSeq" id="XP_018064563.1">
    <property type="nucleotide sequence ID" value="XM_018221533.1"/>
</dbReference>
<dbReference type="KEGG" id="psco:LY89DRAFT_761061"/>
<name>A0A132BCV0_MOLSC</name>
<dbReference type="STRING" id="149040.A0A132BCV0"/>
<feature type="coiled-coil region" evidence="1">
    <location>
        <begin position="1"/>
        <end position="28"/>
    </location>
</feature>
<dbReference type="GeneID" id="28831259"/>
<dbReference type="AlphaFoldDB" id="A0A132BCV0"/>
<accession>A0A132BCV0</accession>
<dbReference type="OrthoDB" id="4156714at2759"/>
<evidence type="ECO:0000256" key="1">
    <source>
        <dbReference type="SAM" id="Coils"/>
    </source>
</evidence>
<keyword evidence="1" id="KW-0175">Coiled coil</keyword>
<dbReference type="Proteomes" id="UP000070700">
    <property type="component" value="Unassembled WGS sequence"/>
</dbReference>
<organism evidence="2 3">
    <name type="scientific">Mollisia scopiformis</name>
    <name type="common">Conifer needle endophyte fungus</name>
    <name type="synonym">Phialocephala scopiformis</name>
    <dbReference type="NCBI Taxonomy" id="149040"/>
    <lineage>
        <taxon>Eukaryota</taxon>
        <taxon>Fungi</taxon>
        <taxon>Dikarya</taxon>
        <taxon>Ascomycota</taxon>
        <taxon>Pezizomycotina</taxon>
        <taxon>Leotiomycetes</taxon>
        <taxon>Helotiales</taxon>
        <taxon>Mollisiaceae</taxon>
        <taxon>Mollisia</taxon>
    </lineage>
</organism>
<dbReference type="EMBL" id="KQ947430">
    <property type="protein sequence ID" value="KUJ10208.1"/>
    <property type="molecule type" value="Genomic_DNA"/>
</dbReference>
<reference evidence="2 3" key="1">
    <citation type="submission" date="2015-10" db="EMBL/GenBank/DDBJ databases">
        <title>Full genome of DAOMC 229536 Phialocephala scopiformis, a fungal endophyte of spruce producing the potent anti-insectan compound rugulosin.</title>
        <authorList>
            <consortium name="DOE Joint Genome Institute"/>
            <person name="Walker A.K."/>
            <person name="Frasz S.L."/>
            <person name="Seifert K.A."/>
            <person name="Miller J.D."/>
            <person name="Mondo S.J."/>
            <person name="Labutti K."/>
            <person name="Lipzen A."/>
            <person name="Dockter R."/>
            <person name="Kennedy M."/>
            <person name="Grigoriev I.V."/>
            <person name="Spatafora J.W."/>
        </authorList>
    </citation>
    <scope>NUCLEOTIDE SEQUENCE [LARGE SCALE GENOMIC DNA]</scope>
    <source>
        <strain evidence="2 3">CBS 120377</strain>
    </source>
</reference>
<dbReference type="InParanoid" id="A0A132BCV0"/>
<evidence type="ECO:0000313" key="3">
    <source>
        <dbReference type="Proteomes" id="UP000070700"/>
    </source>
</evidence>